<evidence type="ECO:0000313" key="5">
    <source>
        <dbReference type="Proteomes" id="UP000662747"/>
    </source>
</evidence>
<organism evidence="4 5">
    <name type="scientific">Pyxidicoccus parkwayensis</name>
    <dbReference type="NCBI Taxonomy" id="2813578"/>
    <lineage>
        <taxon>Bacteria</taxon>
        <taxon>Pseudomonadati</taxon>
        <taxon>Myxococcota</taxon>
        <taxon>Myxococcia</taxon>
        <taxon>Myxococcales</taxon>
        <taxon>Cystobacterineae</taxon>
        <taxon>Myxococcaceae</taxon>
        <taxon>Pyxidicoccus</taxon>
    </lineage>
</organism>
<evidence type="ECO:0000259" key="2">
    <source>
        <dbReference type="Pfam" id="PF01609"/>
    </source>
</evidence>
<feature type="domain" description="Transposase IS4-like" evidence="2">
    <location>
        <begin position="248"/>
        <end position="407"/>
    </location>
</feature>
<evidence type="ECO:0000313" key="4">
    <source>
        <dbReference type="EMBL" id="QSQ21368.1"/>
    </source>
</evidence>
<dbReference type="Proteomes" id="UP000662747">
    <property type="component" value="Chromosome"/>
</dbReference>
<dbReference type="Pfam" id="PF05598">
    <property type="entry name" value="DUF772"/>
    <property type="match status" value="1"/>
</dbReference>
<evidence type="ECO:0000259" key="3">
    <source>
        <dbReference type="Pfam" id="PF05598"/>
    </source>
</evidence>
<feature type="region of interest" description="Disordered" evidence="1">
    <location>
        <begin position="215"/>
        <end position="234"/>
    </location>
</feature>
<dbReference type="Pfam" id="PF01609">
    <property type="entry name" value="DDE_Tnp_1"/>
    <property type="match status" value="1"/>
</dbReference>
<reference evidence="4 5" key="1">
    <citation type="submission" date="2021-02" db="EMBL/GenBank/DDBJ databases">
        <title>De Novo genome assembly of isolated myxobacteria.</title>
        <authorList>
            <person name="Stevens D.C."/>
        </authorList>
    </citation>
    <scope>NUCLEOTIDE SEQUENCE [LARGE SCALE GENOMIC DNA]</scope>
    <source>
        <strain evidence="5">SCPEA02</strain>
    </source>
</reference>
<name>A0ABX7NZ73_9BACT</name>
<evidence type="ECO:0000256" key="1">
    <source>
        <dbReference type="SAM" id="MobiDB-lite"/>
    </source>
</evidence>
<accession>A0ABX7NZ73</accession>
<sequence>MAGSRRPRVRVLRPKRTQVLAARTYEQLVDRGHPVRAVWAAVEALDMSDFERAIRARPHHAGRSAVDPRLLLALWVYGQMEGLSSAHAIAARLRTDVAYWWLCGGVGVSAHTLSSFMTRSGPAFRALLGKLLDDLCSRGAVRRPRRLAQDGTRVRASAGAASFHRKATLQKRAAEAAAAAGQCRQGASTKARAALERARADLQARATRALATLPAAARRQKRAKGGIHGEPRASLTDPQAHVMRMPDGGYRPAYNAQAVSDVESRLALAGRVTDEGADAAQLLPMVHWVAHVLGLKPDDWLVDGAYRNLKAFSALESQGIRVFSPLPARKNLPPPREPSRRRRDETIDAWRARMQTPAGKRTYAQRAPAAELLNAQLKERQGLRRLHVRGRKRAEAAWLLALVAHNLLLAIAQGWSDEPEGSFLLTP</sequence>
<dbReference type="InterPro" id="IPR002559">
    <property type="entry name" value="Transposase_11"/>
</dbReference>
<gene>
    <name evidence="4" type="ORF">JY651_40310</name>
</gene>
<dbReference type="RefSeq" id="WP_206722946.1">
    <property type="nucleotide sequence ID" value="NZ_CP071090.1"/>
</dbReference>
<keyword evidence="5" id="KW-1185">Reference proteome</keyword>
<proteinExistence type="predicted"/>
<dbReference type="PANTHER" id="PTHR33408:SF4">
    <property type="entry name" value="TRANSPOSASE DDE DOMAIN-CONTAINING PROTEIN"/>
    <property type="match status" value="1"/>
</dbReference>
<dbReference type="PANTHER" id="PTHR33408">
    <property type="entry name" value="TRANSPOSASE"/>
    <property type="match status" value="1"/>
</dbReference>
<dbReference type="EMBL" id="CP071090">
    <property type="protein sequence ID" value="QSQ21368.1"/>
    <property type="molecule type" value="Genomic_DNA"/>
</dbReference>
<feature type="domain" description="Transposase InsH N-terminal" evidence="3">
    <location>
        <begin position="24"/>
        <end position="119"/>
    </location>
</feature>
<protein>
    <submittedName>
        <fullName evidence="4">Transposase</fullName>
    </submittedName>
</protein>
<dbReference type="InterPro" id="IPR008490">
    <property type="entry name" value="Transposase_InsH_N"/>
</dbReference>